<gene>
    <name evidence="10" type="ORF">F7D13_15985</name>
</gene>
<dbReference type="Proteomes" id="UP000424673">
    <property type="component" value="Chromosome"/>
</dbReference>
<proteinExistence type="predicted"/>
<evidence type="ECO:0000259" key="7">
    <source>
        <dbReference type="Pfam" id="PF07669"/>
    </source>
</evidence>
<dbReference type="Gene3D" id="3.40.50.150">
    <property type="entry name" value="Vaccinia Virus protein VP39"/>
    <property type="match status" value="1"/>
</dbReference>
<dbReference type="GO" id="GO:0008168">
    <property type="term" value="F:methyltransferase activity"/>
    <property type="evidence" value="ECO:0007669"/>
    <property type="project" value="UniProtKB-KW"/>
</dbReference>
<dbReference type="RefSeq" id="WP_154453646.1">
    <property type="nucleotide sequence ID" value="NZ_CP044328.1"/>
</dbReference>
<dbReference type="PROSITE" id="PS00092">
    <property type="entry name" value="N6_MTASE"/>
    <property type="match status" value="1"/>
</dbReference>
<evidence type="ECO:0000256" key="3">
    <source>
        <dbReference type="ARBA" id="ARBA00022679"/>
    </source>
</evidence>
<reference evidence="11" key="1">
    <citation type="submission" date="2019-09" db="EMBL/GenBank/DDBJ databases">
        <title>Isolation and complete genome sequencing of Methylocystis species.</title>
        <authorList>
            <person name="Rumah B.L."/>
            <person name="Stead C.E."/>
            <person name="Stevens B.C."/>
            <person name="Minton N.P."/>
            <person name="Grosse-Honebrink A."/>
            <person name="Zhang Y."/>
        </authorList>
    </citation>
    <scope>NUCLEOTIDE SEQUENCE [LARGE SCALE GENOMIC DNA]</scope>
    <source>
        <strain evidence="11">BRCS1</strain>
    </source>
</reference>
<evidence type="ECO:0000256" key="4">
    <source>
        <dbReference type="ARBA" id="ARBA00022691"/>
    </source>
</evidence>
<organism evidence="10 11">
    <name type="scientific">Methylocystis rosea</name>
    <dbReference type="NCBI Taxonomy" id="173366"/>
    <lineage>
        <taxon>Bacteria</taxon>
        <taxon>Pseudomonadati</taxon>
        <taxon>Pseudomonadota</taxon>
        <taxon>Alphaproteobacteria</taxon>
        <taxon>Hyphomicrobiales</taxon>
        <taxon>Methylocystaceae</taxon>
        <taxon>Methylocystis</taxon>
    </lineage>
</organism>
<dbReference type="Pfam" id="PF18135">
    <property type="entry name" value="Type_ISP_C"/>
    <property type="match status" value="1"/>
</dbReference>
<name>A0ABX6ENE9_9HYPH</name>
<dbReference type="PANTHER" id="PTHR33841:SF1">
    <property type="entry name" value="DNA METHYLTRANSFERASE A"/>
    <property type="match status" value="1"/>
</dbReference>
<evidence type="ECO:0000259" key="9">
    <source>
        <dbReference type="Pfam" id="PF22240"/>
    </source>
</evidence>
<protein>
    <recommendedName>
        <fullName evidence="1">site-specific DNA-methyltransferase (adenine-specific)</fullName>
        <ecNumber evidence="1">2.1.1.72</ecNumber>
    </recommendedName>
</protein>
<keyword evidence="4" id="KW-0949">S-adenosyl-L-methionine</keyword>
<keyword evidence="11" id="KW-1185">Reference proteome</keyword>
<feature type="region of interest" description="Disordered" evidence="6">
    <location>
        <begin position="450"/>
        <end position="471"/>
    </location>
</feature>
<dbReference type="InterPro" id="IPR002052">
    <property type="entry name" value="DNA_methylase_N6_adenine_CS"/>
</dbReference>
<keyword evidence="2 10" id="KW-0489">Methyltransferase</keyword>
<dbReference type="Pfam" id="PF22240">
    <property type="entry name" value="ISP_coupler"/>
    <property type="match status" value="1"/>
</dbReference>
<sequence>MSQLLINQFFADLDRLRLVSGTSRESVVSHAFADLLKAWARQHDLVFVHQYEYETAMKTRVYPDGALLYSLRVPLGYWEAKDEEDDLDKEIDKKKRKGYPQDNIIFEDSRSAVLIQNRQEVIRASFEEPQRLERLLNLFFSYERPEIAEFRKAVEQFKVDLPKVLEALREMIEAANQSNKGFAAAEKKFLEHSRETINPSITAADVREMLIQHILTEDIFARVFDDGEFHRQNNIAKELYALEEKFFTGATKKQTLQQLAPYYTAIRTAATQIPSHAEKQTFLKVIYENFYKVYNRKAADRLGVIYTPNEIVRFMIESADWLCEKHFGKNLIDKGVEILDPATGTGTFICELLEHFRGNKQKLAYKYKEELHANEVAILPYYVANLNVEATYAAITGQYAEFPNLCFVDTLDNVAGLGKFSGHQEDLFGAMSEENVERIKRQNKRNISVIIGNPPYNANQQNENDDNKNRQYPRIDQRVKATYIKESAAQKTKGYDMYRRFFRWASDRLDMNGILAFVSNNNFIEDKEADGFRKVVTQEFNEIWVLDLKGDARSSGERRKREGGNVFGDQIKVGVAISFLIKKQNASGCTIHYEAVRDYAKSDEKIEFVSLKPISQREWETVKPDARAGWINQGEASFADFVPTASKDVKDEVVDAGDRAIFKLFSLGVSTNRDEWVYDWNASAVAKKVKHLIATYDKRAPKSAFGTEIKWSETLKRRSDARQRELFQQARIITAAYRPFVSHALYASDLFIDRPGALAAMFPDVGSNENICFSDPGYRSDFCTLAVGGPADLHFGAAVDGYQQLPRYRYLSTGKRLDNITDWALDQFSVHYKTLKRSITKDAIFHYVYAVLHDPIYREKYALNLKREFPRIPFYKDFGRWADWGERLMALHIGYESVEPWPLTRTDVKDEKAARAGVAPKTILKADKVHSIIVLDSETQLAGVPASAWDYRLGNRSGLEWILDQYKEKTPKDPTIREKFNTYRFKDYKEKVADLLMRVTRVSVETMEIVEAMKALKRE</sequence>
<feature type="domain" description="Type II methyltransferase M.TaqI-like" evidence="7">
    <location>
        <begin position="433"/>
        <end position="548"/>
    </location>
</feature>
<reference evidence="10 11" key="2">
    <citation type="journal article" date="2021" name="AMB Express">
        <title>Isolation and characterisation of Methylocystis spp. for poly-3-hydroxybutyrate production using waste methane feedstocks.</title>
        <authorList>
            <person name="Rumah B.L."/>
            <person name="Stead C.E."/>
            <person name="Claxton Stevens B.H."/>
            <person name="Minton N.P."/>
            <person name="Grosse-Honebrink A."/>
            <person name="Zhang Y."/>
        </authorList>
    </citation>
    <scope>NUCLEOTIDE SEQUENCE [LARGE SCALE GENOMIC DNA]</scope>
    <source>
        <strain evidence="10 11">BRCS1</strain>
    </source>
</reference>
<evidence type="ECO:0000256" key="5">
    <source>
        <dbReference type="ARBA" id="ARBA00047942"/>
    </source>
</evidence>
<feature type="domain" description="Type ISP restriction-modification enzyme coupler" evidence="9">
    <location>
        <begin position="155"/>
        <end position="276"/>
    </location>
</feature>
<dbReference type="GO" id="GO:0032259">
    <property type="term" value="P:methylation"/>
    <property type="evidence" value="ECO:0007669"/>
    <property type="project" value="UniProtKB-KW"/>
</dbReference>
<accession>A0ABX6ENE9</accession>
<dbReference type="InterPro" id="IPR050953">
    <property type="entry name" value="N4_N6_ade-DNA_methylase"/>
</dbReference>
<dbReference type="SUPFAM" id="SSF53335">
    <property type="entry name" value="S-adenosyl-L-methionine-dependent methyltransferases"/>
    <property type="match status" value="1"/>
</dbReference>
<dbReference type="InterPro" id="IPR011639">
    <property type="entry name" value="MethylTrfase_TaqI-like_dom"/>
</dbReference>
<dbReference type="EC" id="2.1.1.72" evidence="1"/>
<evidence type="ECO:0000259" key="8">
    <source>
        <dbReference type="Pfam" id="PF18135"/>
    </source>
</evidence>
<dbReference type="InterPro" id="IPR029063">
    <property type="entry name" value="SAM-dependent_MTases_sf"/>
</dbReference>
<dbReference type="InterPro" id="IPR053980">
    <property type="entry name" value="ISP_coupler"/>
</dbReference>
<dbReference type="PANTHER" id="PTHR33841">
    <property type="entry name" value="DNA METHYLTRANSFERASE YEEA-RELATED"/>
    <property type="match status" value="1"/>
</dbReference>
<comment type="catalytic activity">
    <reaction evidence="5">
        <text>a 2'-deoxyadenosine in DNA + S-adenosyl-L-methionine = an N(6)-methyl-2'-deoxyadenosine in DNA + S-adenosyl-L-homocysteine + H(+)</text>
        <dbReference type="Rhea" id="RHEA:15197"/>
        <dbReference type="Rhea" id="RHEA-COMP:12418"/>
        <dbReference type="Rhea" id="RHEA-COMP:12419"/>
        <dbReference type="ChEBI" id="CHEBI:15378"/>
        <dbReference type="ChEBI" id="CHEBI:57856"/>
        <dbReference type="ChEBI" id="CHEBI:59789"/>
        <dbReference type="ChEBI" id="CHEBI:90615"/>
        <dbReference type="ChEBI" id="CHEBI:90616"/>
        <dbReference type="EC" id="2.1.1.72"/>
    </reaction>
</comment>
<dbReference type="EMBL" id="CP044328">
    <property type="protein sequence ID" value="QGM95415.1"/>
    <property type="molecule type" value="Genomic_DNA"/>
</dbReference>
<evidence type="ECO:0000256" key="6">
    <source>
        <dbReference type="SAM" id="MobiDB-lite"/>
    </source>
</evidence>
<keyword evidence="3" id="KW-0808">Transferase</keyword>
<dbReference type="PRINTS" id="PR00507">
    <property type="entry name" value="N12N6MTFRASE"/>
</dbReference>
<feature type="domain" description="Type ISP restriction-modification enzyme LLaBIII C-terminal specificity" evidence="8">
    <location>
        <begin position="660"/>
        <end position="994"/>
    </location>
</feature>
<evidence type="ECO:0000256" key="1">
    <source>
        <dbReference type="ARBA" id="ARBA00011900"/>
    </source>
</evidence>
<evidence type="ECO:0000313" key="11">
    <source>
        <dbReference type="Proteomes" id="UP000424673"/>
    </source>
</evidence>
<dbReference type="Pfam" id="PF07669">
    <property type="entry name" value="Eco57I"/>
    <property type="match status" value="1"/>
</dbReference>
<evidence type="ECO:0000256" key="2">
    <source>
        <dbReference type="ARBA" id="ARBA00022603"/>
    </source>
</evidence>
<evidence type="ECO:0000313" key="10">
    <source>
        <dbReference type="EMBL" id="QGM95415.1"/>
    </source>
</evidence>
<dbReference type="InterPro" id="IPR041635">
    <property type="entry name" value="Type_ISP_LLaBIII_C"/>
</dbReference>